<dbReference type="PANTHER" id="PTHR43711">
    <property type="entry name" value="TWO-COMPONENT HISTIDINE KINASE"/>
    <property type="match status" value="1"/>
</dbReference>
<evidence type="ECO:0000256" key="5">
    <source>
        <dbReference type="ARBA" id="ARBA00023012"/>
    </source>
</evidence>
<dbReference type="PROSITE" id="PS50109">
    <property type="entry name" value="HIS_KIN"/>
    <property type="match status" value="1"/>
</dbReference>
<feature type="domain" description="Histidine kinase" evidence="6">
    <location>
        <begin position="14"/>
        <end position="148"/>
    </location>
</feature>
<proteinExistence type="predicted"/>
<dbReference type="RefSeq" id="WP_264556880.1">
    <property type="nucleotide sequence ID" value="NZ_CP109982.1"/>
</dbReference>
<evidence type="ECO:0000313" key="7">
    <source>
        <dbReference type="EMBL" id="MFC7192918.1"/>
    </source>
</evidence>
<sequence>MEARNKSLDRFASIVSHDLWNPLNVAEGRLQLLDEERDGEHIEAIERSLDRMELLIDDMLTLARQDGDIRTRSVTVGAIAESAWEQVATADASLTDETSDLTVKADPDRLQHLFENAFRNSGEHGGEDVVVTVAVLPDRDRFAITDDG</sequence>
<evidence type="ECO:0000256" key="4">
    <source>
        <dbReference type="ARBA" id="ARBA00022777"/>
    </source>
</evidence>
<dbReference type="SUPFAM" id="SSF47384">
    <property type="entry name" value="Homodimeric domain of signal transducing histidine kinase"/>
    <property type="match status" value="1"/>
</dbReference>
<dbReference type="InterPro" id="IPR036097">
    <property type="entry name" value="HisK_dim/P_sf"/>
</dbReference>
<keyword evidence="4 7" id="KW-0418">Kinase</keyword>
<dbReference type="SUPFAM" id="SSF55874">
    <property type="entry name" value="ATPase domain of HSP90 chaperone/DNA topoisomerase II/histidine kinase"/>
    <property type="match status" value="1"/>
</dbReference>
<dbReference type="CDD" id="cd00082">
    <property type="entry name" value="HisKA"/>
    <property type="match status" value="1"/>
</dbReference>
<dbReference type="InterPro" id="IPR003661">
    <property type="entry name" value="HisK_dim/P_dom"/>
</dbReference>
<organism evidence="7 8">
    <name type="scientific">Halocatena marina</name>
    <dbReference type="NCBI Taxonomy" id="2934937"/>
    <lineage>
        <taxon>Archaea</taxon>
        <taxon>Methanobacteriati</taxon>
        <taxon>Methanobacteriota</taxon>
        <taxon>Stenosarchaea group</taxon>
        <taxon>Halobacteria</taxon>
        <taxon>Halobacteriales</taxon>
        <taxon>Natronomonadaceae</taxon>
        <taxon>Halocatena</taxon>
    </lineage>
</organism>
<dbReference type="Proteomes" id="UP001596417">
    <property type="component" value="Unassembled WGS sequence"/>
</dbReference>
<evidence type="ECO:0000313" key="8">
    <source>
        <dbReference type="Proteomes" id="UP001596417"/>
    </source>
</evidence>
<keyword evidence="8" id="KW-1185">Reference proteome</keyword>
<dbReference type="Gene3D" id="3.30.565.10">
    <property type="entry name" value="Histidine kinase-like ATPase, C-terminal domain"/>
    <property type="match status" value="1"/>
</dbReference>
<dbReference type="AlphaFoldDB" id="A0ABD5YUK2"/>
<dbReference type="InterPro" id="IPR005467">
    <property type="entry name" value="His_kinase_dom"/>
</dbReference>
<dbReference type="SMART" id="SM00388">
    <property type="entry name" value="HisKA"/>
    <property type="match status" value="1"/>
</dbReference>
<evidence type="ECO:0000256" key="3">
    <source>
        <dbReference type="ARBA" id="ARBA00022679"/>
    </source>
</evidence>
<evidence type="ECO:0000259" key="6">
    <source>
        <dbReference type="PROSITE" id="PS50109"/>
    </source>
</evidence>
<dbReference type="GeneID" id="76202851"/>
<comment type="caution">
    <text evidence="7">The sequence shown here is derived from an EMBL/GenBank/DDBJ whole genome shotgun (WGS) entry which is preliminary data.</text>
</comment>
<dbReference type="InterPro" id="IPR036890">
    <property type="entry name" value="HATPase_C_sf"/>
</dbReference>
<dbReference type="EMBL" id="JBHTAX010000006">
    <property type="protein sequence ID" value="MFC7192918.1"/>
    <property type="molecule type" value="Genomic_DNA"/>
</dbReference>
<dbReference type="PANTHER" id="PTHR43711:SF1">
    <property type="entry name" value="HISTIDINE KINASE 1"/>
    <property type="match status" value="1"/>
</dbReference>
<name>A0ABD5YUK2_9EURY</name>
<gene>
    <name evidence="7" type="ORF">ACFQL7_26025</name>
</gene>
<dbReference type="InterPro" id="IPR050736">
    <property type="entry name" value="Sensor_HK_Regulatory"/>
</dbReference>
<dbReference type="GO" id="GO:0000160">
    <property type="term" value="P:phosphorelay signal transduction system"/>
    <property type="evidence" value="ECO:0007669"/>
    <property type="project" value="UniProtKB-KW"/>
</dbReference>
<dbReference type="GO" id="GO:0004673">
    <property type="term" value="F:protein histidine kinase activity"/>
    <property type="evidence" value="ECO:0007669"/>
    <property type="project" value="UniProtKB-EC"/>
</dbReference>
<dbReference type="EC" id="2.7.13.3" evidence="2"/>
<dbReference type="Pfam" id="PF00512">
    <property type="entry name" value="HisKA"/>
    <property type="match status" value="1"/>
</dbReference>
<keyword evidence="3" id="KW-0808">Transferase</keyword>
<keyword evidence="5" id="KW-0902">Two-component regulatory system</keyword>
<accession>A0ABD5YUK2</accession>
<comment type="catalytic activity">
    <reaction evidence="1">
        <text>ATP + protein L-histidine = ADP + protein N-phospho-L-histidine.</text>
        <dbReference type="EC" id="2.7.13.3"/>
    </reaction>
</comment>
<evidence type="ECO:0000256" key="1">
    <source>
        <dbReference type="ARBA" id="ARBA00000085"/>
    </source>
</evidence>
<protein>
    <recommendedName>
        <fullName evidence="2">histidine kinase</fullName>
        <ecNumber evidence="2">2.7.13.3</ecNumber>
    </recommendedName>
</protein>
<evidence type="ECO:0000256" key="2">
    <source>
        <dbReference type="ARBA" id="ARBA00012438"/>
    </source>
</evidence>
<dbReference type="Gene3D" id="1.10.287.130">
    <property type="match status" value="1"/>
</dbReference>
<reference evidence="7 8" key="1">
    <citation type="journal article" date="2019" name="Int. J. Syst. Evol. Microbiol.">
        <title>The Global Catalogue of Microorganisms (GCM) 10K type strain sequencing project: providing services to taxonomists for standard genome sequencing and annotation.</title>
        <authorList>
            <consortium name="The Broad Institute Genomics Platform"/>
            <consortium name="The Broad Institute Genome Sequencing Center for Infectious Disease"/>
            <person name="Wu L."/>
            <person name="Ma J."/>
        </authorList>
    </citation>
    <scope>NUCLEOTIDE SEQUENCE [LARGE SCALE GENOMIC DNA]</scope>
    <source>
        <strain evidence="7 8">RDMS1</strain>
    </source>
</reference>